<proteinExistence type="predicted"/>
<feature type="non-terminal residue" evidence="1">
    <location>
        <position position="98"/>
    </location>
</feature>
<dbReference type="AlphaFoldDB" id="A0ABD0R414"/>
<accession>A0ABD0R414</accession>
<sequence length="98" mass="11080">DSRSPIYPLCNSGQLSLEYVRDEAHEVAEQLMNLTSSSYQDILRKGNFSQREASGTSEFNPEHRCTVGQHRAVDEKITQALANLHFLGWDSQVGQEKQ</sequence>
<organism evidence="1 2">
    <name type="scientific">Cirrhinus mrigala</name>
    <name type="common">Mrigala</name>
    <dbReference type="NCBI Taxonomy" id="683832"/>
    <lineage>
        <taxon>Eukaryota</taxon>
        <taxon>Metazoa</taxon>
        <taxon>Chordata</taxon>
        <taxon>Craniata</taxon>
        <taxon>Vertebrata</taxon>
        <taxon>Euteleostomi</taxon>
        <taxon>Actinopterygii</taxon>
        <taxon>Neopterygii</taxon>
        <taxon>Teleostei</taxon>
        <taxon>Ostariophysi</taxon>
        <taxon>Cypriniformes</taxon>
        <taxon>Cyprinidae</taxon>
        <taxon>Labeoninae</taxon>
        <taxon>Labeonini</taxon>
        <taxon>Cirrhinus</taxon>
    </lineage>
</organism>
<reference evidence="1 2" key="1">
    <citation type="submission" date="2024-05" db="EMBL/GenBank/DDBJ databases">
        <title>Genome sequencing and assembly of Indian major carp, Cirrhinus mrigala (Hamilton, 1822).</title>
        <authorList>
            <person name="Mohindra V."/>
            <person name="Chowdhury L.M."/>
            <person name="Lal K."/>
            <person name="Jena J.K."/>
        </authorList>
    </citation>
    <scope>NUCLEOTIDE SEQUENCE [LARGE SCALE GENOMIC DNA]</scope>
    <source>
        <strain evidence="1">CM1030</strain>
        <tissue evidence="1">Blood</tissue>
    </source>
</reference>
<protein>
    <submittedName>
        <fullName evidence="1">Uncharacterized protein</fullName>
    </submittedName>
</protein>
<feature type="non-terminal residue" evidence="1">
    <location>
        <position position="1"/>
    </location>
</feature>
<gene>
    <name evidence="1" type="ORF">M9458_011564</name>
</gene>
<evidence type="ECO:0000313" key="2">
    <source>
        <dbReference type="Proteomes" id="UP001529510"/>
    </source>
</evidence>
<comment type="caution">
    <text evidence="1">The sequence shown here is derived from an EMBL/GenBank/DDBJ whole genome shotgun (WGS) entry which is preliminary data.</text>
</comment>
<name>A0ABD0R414_CIRMR</name>
<keyword evidence="2" id="KW-1185">Reference proteome</keyword>
<dbReference type="Proteomes" id="UP001529510">
    <property type="component" value="Unassembled WGS sequence"/>
</dbReference>
<dbReference type="EMBL" id="JAMKFB020000005">
    <property type="protein sequence ID" value="KAL0193268.1"/>
    <property type="molecule type" value="Genomic_DNA"/>
</dbReference>
<evidence type="ECO:0000313" key="1">
    <source>
        <dbReference type="EMBL" id="KAL0193268.1"/>
    </source>
</evidence>